<dbReference type="EMBL" id="CP034464">
    <property type="protein sequence ID" value="AZP10866.1"/>
    <property type="molecule type" value="Genomic_DNA"/>
</dbReference>
<evidence type="ECO:0000313" key="1">
    <source>
        <dbReference type="EMBL" id="AZP10866.1"/>
    </source>
</evidence>
<name>A0A3Q9BNB1_9BURK</name>
<gene>
    <name evidence="1" type="ORF">EJN92_01780</name>
</gene>
<sequence length="150" mass="16929">MLHADFPVVEGNYQLTPNWGITLPGKFNRRIEEGDLVLWNPQLTIWIAIWNNDHAQSQEARLENIKKVMSNDAHQVSTSSSEGMLRFSYRLHENISEQDGIAEEPETVAAFHCFALGERGQVEMAVYLDSEADVKQAEAILLSLKETVTS</sequence>
<protein>
    <submittedName>
        <fullName evidence="1">Uncharacterized protein</fullName>
    </submittedName>
</protein>
<dbReference type="OrthoDB" id="4827574at2"/>
<dbReference type="AlphaFoldDB" id="A0A3Q9BNB1"/>
<keyword evidence="2" id="KW-1185">Reference proteome</keyword>
<evidence type="ECO:0000313" key="2">
    <source>
        <dbReference type="Proteomes" id="UP000275663"/>
    </source>
</evidence>
<organism evidence="1 2">
    <name type="scientific">Undibacterium parvum</name>
    <dbReference type="NCBI Taxonomy" id="401471"/>
    <lineage>
        <taxon>Bacteria</taxon>
        <taxon>Pseudomonadati</taxon>
        <taxon>Pseudomonadota</taxon>
        <taxon>Betaproteobacteria</taxon>
        <taxon>Burkholderiales</taxon>
        <taxon>Oxalobacteraceae</taxon>
        <taxon>Undibacterium</taxon>
    </lineage>
</organism>
<dbReference type="Proteomes" id="UP000275663">
    <property type="component" value="Chromosome"/>
</dbReference>
<dbReference type="KEGG" id="upv:EJN92_01780"/>
<accession>A0A3Q9BNB1</accession>
<dbReference type="RefSeq" id="WP_126126265.1">
    <property type="nucleotide sequence ID" value="NZ_CP034464.1"/>
</dbReference>
<reference evidence="1 2" key="1">
    <citation type="journal article" date="2011" name="Int. J. Syst. Evol. Microbiol.">
        <title>Description of Undibacterium oligocarboniphilum sp. nov., isolated from purified water, and Undibacterium pigrum strain CCUG 49012 as the type strain of Undibacterium parvum sp. nov., and emended descriptions of the genus Undibacterium and the species Undibacterium pigrum.</title>
        <authorList>
            <person name="Eder W."/>
            <person name="Wanner G."/>
            <person name="Ludwig W."/>
            <person name="Busse H.J."/>
            <person name="Ziemke-Kageler F."/>
            <person name="Lang E."/>
        </authorList>
    </citation>
    <scope>NUCLEOTIDE SEQUENCE [LARGE SCALE GENOMIC DNA]</scope>
    <source>
        <strain evidence="1 2">DSM 23061</strain>
    </source>
</reference>
<proteinExistence type="predicted"/>